<sequence>MKVIFLKHVENVGKPGEVKDITDGYFRNFLLPRHLAKLATPQALKEAEAIKKRAEAEVAHELTHAQEMMEALKRETLVIAKKANEEGQLFGSVSAHDIAELCHQKGYKDVAEEHVRLEVPIKTIGDHQVAFRLKHGVEGVVSLHVEKTEA</sequence>
<evidence type="ECO:0000313" key="9">
    <source>
        <dbReference type="EMBL" id="OGZ44701.1"/>
    </source>
</evidence>
<dbReference type="STRING" id="1802115.A2756_04570"/>
<dbReference type="GO" id="GO:0005840">
    <property type="term" value="C:ribosome"/>
    <property type="evidence" value="ECO:0007669"/>
    <property type="project" value="UniProtKB-KW"/>
</dbReference>
<organism evidence="9 10">
    <name type="scientific">Candidatus Ryanbacteria bacterium RIFCSPHIGHO2_01_FULL_48_27</name>
    <dbReference type="NCBI Taxonomy" id="1802115"/>
    <lineage>
        <taxon>Bacteria</taxon>
        <taxon>Candidatus Ryaniibacteriota</taxon>
    </lineage>
</organism>
<dbReference type="AlphaFoldDB" id="A0A1G2G435"/>
<dbReference type="EMBL" id="MHNL01000015">
    <property type="protein sequence ID" value="OGZ44701.1"/>
    <property type="molecule type" value="Genomic_DNA"/>
</dbReference>
<feature type="domain" description="Ribosomal protein L9" evidence="8">
    <location>
        <begin position="13"/>
        <end position="40"/>
    </location>
</feature>
<dbReference type="InterPro" id="IPR009027">
    <property type="entry name" value="Ribosomal_bL9/RNase_H1_N"/>
</dbReference>
<proteinExistence type="inferred from homology"/>
<evidence type="ECO:0000256" key="1">
    <source>
        <dbReference type="ARBA" id="ARBA00010605"/>
    </source>
</evidence>
<dbReference type="GO" id="GO:0019843">
    <property type="term" value="F:rRNA binding"/>
    <property type="evidence" value="ECO:0007669"/>
    <property type="project" value="UniProtKB-UniRule"/>
</dbReference>
<name>A0A1G2G435_9BACT</name>
<keyword evidence="3 7" id="KW-0694">RNA-binding</keyword>
<comment type="caution">
    <text evidence="9">The sequence shown here is derived from an EMBL/GenBank/DDBJ whole genome shotgun (WGS) entry which is preliminary data.</text>
</comment>
<keyword evidence="5 7" id="KW-0687">Ribonucleoprotein</keyword>
<evidence type="ECO:0000256" key="4">
    <source>
        <dbReference type="ARBA" id="ARBA00022980"/>
    </source>
</evidence>
<comment type="similarity">
    <text evidence="1 7">Belongs to the bacterial ribosomal protein bL9 family.</text>
</comment>
<dbReference type="InterPro" id="IPR036791">
    <property type="entry name" value="Ribosomal_bL9_C_sf"/>
</dbReference>
<dbReference type="Gene3D" id="3.40.5.10">
    <property type="entry name" value="Ribosomal protein L9, N-terminal domain"/>
    <property type="match status" value="1"/>
</dbReference>
<evidence type="ECO:0000256" key="7">
    <source>
        <dbReference type="HAMAP-Rule" id="MF_00503"/>
    </source>
</evidence>
<protein>
    <recommendedName>
        <fullName evidence="6 7">Large ribosomal subunit protein bL9</fullName>
    </recommendedName>
</protein>
<dbReference type="InterPro" id="IPR000244">
    <property type="entry name" value="Ribosomal_bL9"/>
</dbReference>
<dbReference type="Proteomes" id="UP000177785">
    <property type="component" value="Unassembled WGS sequence"/>
</dbReference>
<dbReference type="Gene3D" id="3.10.430.100">
    <property type="entry name" value="Ribosomal protein L9, C-terminal domain"/>
    <property type="match status" value="1"/>
</dbReference>
<dbReference type="SUPFAM" id="SSF55653">
    <property type="entry name" value="Ribosomal protein L9 C-domain"/>
    <property type="match status" value="1"/>
</dbReference>
<dbReference type="GO" id="GO:1990904">
    <property type="term" value="C:ribonucleoprotein complex"/>
    <property type="evidence" value="ECO:0007669"/>
    <property type="project" value="UniProtKB-KW"/>
</dbReference>
<evidence type="ECO:0000259" key="8">
    <source>
        <dbReference type="PROSITE" id="PS00651"/>
    </source>
</evidence>
<dbReference type="GO" id="GO:0003735">
    <property type="term" value="F:structural constituent of ribosome"/>
    <property type="evidence" value="ECO:0007669"/>
    <property type="project" value="InterPro"/>
</dbReference>
<dbReference type="PANTHER" id="PTHR21368">
    <property type="entry name" value="50S RIBOSOMAL PROTEIN L9"/>
    <property type="match status" value="1"/>
</dbReference>
<comment type="function">
    <text evidence="7">Binds to the 23S rRNA.</text>
</comment>
<dbReference type="GO" id="GO:0006412">
    <property type="term" value="P:translation"/>
    <property type="evidence" value="ECO:0007669"/>
    <property type="project" value="UniProtKB-UniRule"/>
</dbReference>
<evidence type="ECO:0000256" key="6">
    <source>
        <dbReference type="ARBA" id="ARBA00035292"/>
    </source>
</evidence>
<dbReference type="NCBIfam" id="TIGR00158">
    <property type="entry name" value="L9"/>
    <property type="match status" value="1"/>
</dbReference>
<reference evidence="9 10" key="1">
    <citation type="journal article" date="2016" name="Nat. Commun.">
        <title>Thousands of microbial genomes shed light on interconnected biogeochemical processes in an aquifer system.</title>
        <authorList>
            <person name="Anantharaman K."/>
            <person name="Brown C.T."/>
            <person name="Hug L.A."/>
            <person name="Sharon I."/>
            <person name="Castelle C.J."/>
            <person name="Probst A.J."/>
            <person name="Thomas B.C."/>
            <person name="Singh A."/>
            <person name="Wilkins M.J."/>
            <person name="Karaoz U."/>
            <person name="Brodie E.L."/>
            <person name="Williams K.H."/>
            <person name="Hubbard S.S."/>
            <person name="Banfield J.F."/>
        </authorList>
    </citation>
    <scope>NUCLEOTIDE SEQUENCE [LARGE SCALE GENOMIC DNA]</scope>
</reference>
<dbReference type="HAMAP" id="MF_00503">
    <property type="entry name" value="Ribosomal_bL9"/>
    <property type="match status" value="1"/>
</dbReference>
<evidence type="ECO:0000256" key="2">
    <source>
        <dbReference type="ARBA" id="ARBA00022730"/>
    </source>
</evidence>
<dbReference type="Pfam" id="PF03948">
    <property type="entry name" value="Ribosomal_L9_C"/>
    <property type="match status" value="1"/>
</dbReference>
<keyword evidence="2 7" id="KW-0699">rRNA-binding</keyword>
<gene>
    <name evidence="7" type="primary">rplI</name>
    <name evidence="9" type="ORF">A2756_04570</name>
</gene>
<accession>A0A1G2G435</accession>
<dbReference type="InterPro" id="IPR020070">
    <property type="entry name" value="Ribosomal_bL9_N"/>
</dbReference>
<evidence type="ECO:0000313" key="10">
    <source>
        <dbReference type="Proteomes" id="UP000177785"/>
    </source>
</evidence>
<dbReference type="InterPro" id="IPR020594">
    <property type="entry name" value="Ribosomal_bL9_bac/chp"/>
</dbReference>
<evidence type="ECO:0000256" key="5">
    <source>
        <dbReference type="ARBA" id="ARBA00023274"/>
    </source>
</evidence>
<dbReference type="InterPro" id="IPR036935">
    <property type="entry name" value="Ribosomal_bL9_N_sf"/>
</dbReference>
<keyword evidence="4 7" id="KW-0689">Ribosomal protein</keyword>
<dbReference type="Pfam" id="PF01281">
    <property type="entry name" value="Ribosomal_L9_N"/>
    <property type="match status" value="1"/>
</dbReference>
<evidence type="ECO:0000256" key="3">
    <source>
        <dbReference type="ARBA" id="ARBA00022884"/>
    </source>
</evidence>
<dbReference type="PROSITE" id="PS00651">
    <property type="entry name" value="RIBOSOMAL_L9"/>
    <property type="match status" value="1"/>
</dbReference>
<dbReference type="SUPFAM" id="SSF55658">
    <property type="entry name" value="L9 N-domain-like"/>
    <property type="match status" value="1"/>
</dbReference>
<dbReference type="InterPro" id="IPR020069">
    <property type="entry name" value="Ribosomal_bL9_C"/>
</dbReference>